<feature type="transmembrane region" description="Helical" evidence="5">
    <location>
        <begin position="39"/>
        <end position="57"/>
    </location>
</feature>
<dbReference type="EMBL" id="RSDW01000001">
    <property type="protein sequence ID" value="RSL16786.1"/>
    <property type="molecule type" value="Genomic_DNA"/>
</dbReference>
<name>A0A3R9WGN7_9BACT</name>
<dbReference type="PANTHER" id="PTHR43077:SF11">
    <property type="entry name" value="TRANSPORT PERMEASE YVFS-RELATED"/>
    <property type="match status" value="1"/>
</dbReference>
<dbReference type="GO" id="GO:0140359">
    <property type="term" value="F:ABC-type transporter activity"/>
    <property type="evidence" value="ECO:0007669"/>
    <property type="project" value="InterPro"/>
</dbReference>
<comment type="caution">
    <text evidence="7">The sequence shown here is derived from an EMBL/GenBank/DDBJ whole genome shotgun (WGS) entry which is preliminary data.</text>
</comment>
<dbReference type="PROSITE" id="PS51012">
    <property type="entry name" value="ABC_TM2"/>
    <property type="match status" value="1"/>
</dbReference>
<feature type="transmembrane region" description="Helical" evidence="5">
    <location>
        <begin position="239"/>
        <end position="260"/>
    </location>
</feature>
<keyword evidence="2 5" id="KW-0812">Transmembrane</keyword>
<evidence type="ECO:0000313" key="7">
    <source>
        <dbReference type="EMBL" id="RSL16786.1"/>
    </source>
</evidence>
<dbReference type="InterPro" id="IPR051328">
    <property type="entry name" value="T7SS_ABC-Transporter"/>
</dbReference>
<dbReference type="InterPro" id="IPR000412">
    <property type="entry name" value="ABC_2_transport"/>
</dbReference>
<accession>A0A3R9WGN7</accession>
<keyword evidence="5" id="KW-1003">Cell membrane</keyword>
<feature type="transmembrane region" description="Helical" evidence="5">
    <location>
        <begin position="115"/>
        <end position="140"/>
    </location>
</feature>
<protein>
    <recommendedName>
        <fullName evidence="5">Transport permease protein</fullName>
    </recommendedName>
</protein>
<proteinExistence type="inferred from homology"/>
<dbReference type="PIRSF" id="PIRSF006648">
    <property type="entry name" value="DrrB"/>
    <property type="match status" value="1"/>
</dbReference>
<sequence length="267" mass="28761">MSTPTIAYHVPQSFSFARTAKIFIKETKYEFLKLLRNRSFSLAVIGFPIMFYLLFGVSNRGVHSSGIHMARYLLAGYACFGLIGAALFGIGVGLAGERAAGWLEVKRASPMPPPAYLFAKCMGAIVFGLIILTALTVLAVTIGGVSVTGFELVKMFGLSVVGSISFASMGFLLALLVPANAAPGIVNLIYLPMSFMSGLWMPIQYLPHSLQRIAPALPTYHLAQLMLGVFGYANQSSAASHWFGLAGFTMVMLGTSWLIFNRAQQNA</sequence>
<comment type="similarity">
    <text evidence="5">Belongs to the ABC-2 integral membrane protein family.</text>
</comment>
<comment type="subcellular location">
    <subcellularLocation>
        <location evidence="5">Cell membrane</location>
        <topology evidence="5">Multi-pass membrane protein</topology>
    </subcellularLocation>
    <subcellularLocation>
        <location evidence="1">Membrane</location>
        <topology evidence="1">Multi-pass membrane protein</topology>
    </subcellularLocation>
</comment>
<reference evidence="7 8" key="1">
    <citation type="submission" date="2018-12" db="EMBL/GenBank/DDBJ databases">
        <title>Sequencing of bacterial isolates from soil warming experiment in Harvard Forest, Massachusetts, USA.</title>
        <authorList>
            <person name="Deangelis K."/>
        </authorList>
    </citation>
    <scope>NUCLEOTIDE SEQUENCE [LARGE SCALE GENOMIC DNA]</scope>
    <source>
        <strain evidence="7 8">EB153</strain>
    </source>
</reference>
<evidence type="ECO:0000259" key="6">
    <source>
        <dbReference type="PROSITE" id="PS51012"/>
    </source>
</evidence>
<gene>
    <name evidence="7" type="ORF">EDE15_2311</name>
</gene>
<dbReference type="OrthoDB" id="63188at2"/>
<dbReference type="AlphaFoldDB" id="A0A3R9WGN7"/>
<evidence type="ECO:0000256" key="4">
    <source>
        <dbReference type="ARBA" id="ARBA00023136"/>
    </source>
</evidence>
<dbReference type="Proteomes" id="UP000269669">
    <property type="component" value="Unassembled WGS sequence"/>
</dbReference>
<dbReference type="GO" id="GO:0043190">
    <property type="term" value="C:ATP-binding cassette (ABC) transporter complex"/>
    <property type="evidence" value="ECO:0007669"/>
    <property type="project" value="InterPro"/>
</dbReference>
<dbReference type="InterPro" id="IPR047817">
    <property type="entry name" value="ABC2_TM_bact-type"/>
</dbReference>
<evidence type="ECO:0000256" key="5">
    <source>
        <dbReference type="RuleBase" id="RU361157"/>
    </source>
</evidence>
<feature type="domain" description="ABC transmembrane type-2" evidence="6">
    <location>
        <begin position="39"/>
        <end position="263"/>
    </location>
</feature>
<organism evidence="7 8">
    <name type="scientific">Edaphobacter aggregans</name>
    <dbReference type="NCBI Taxonomy" id="570835"/>
    <lineage>
        <taxon>Bacteria</taxon>
        <taxon>Pseudomonadati</taxon>
        <taxon>Acidobacteriota</taxon>
        <taxon>Terriglobia</taxon>
        <taxon>Terriglobales</taxon>
        <taxon>Acidobacteriaceae</taxon>
        <taxon>Edaphobacter</taxon>
    </lineage>
</organism>
<keyword evidence="8" id="KW-1185">Reference proteome</keyword>
<feature type="transmembrane region" description="Helical" evidence="5">
    <location>
        <begin position="152"/>
        <end position="175"/>
    </location>
</feature>
<feature type="transmembrane region" description="Helical" evidence="5">
    <location>
        <begin position="181"/>
        <end position="201"/>
    </location>
</feature>
<keyword evidence="4 5" id="KW-0472">Membrane</keyword>
<keyword evidence="5" id="KW-0813">Transport</keyword>
<evidence type="ECO:0000313" key="8">
    <source>
        <dbReference type="Proteomes" id="UP000269669"/>
    </source>
</evidence>
<dbReference type="RefSeq" id="WP_125485355.1">
    <property type="nucleotide sequence ID" value="NZ_RSDW01000001.1"/>
</dbReference>
<evidence type="ECO:0000256" key="1">
    <source>
        <dbReference type="ARBA" id="ARBA00004141"/>
    </source>
</evidence>
<keyword evidence="3 5" id="KW-1133">Transmembrane helix</keyword>
<evidence type="ECO:0000256" key="2">
    <source>
        <dbReference type="ARBA" id="ARBA00022692"/>
    </source>
</evidence>
<feature type="transmembrane region" description="Helical" evidence="5">
    <location>
        <begin position="69"/>
        <end position="95"/>
    </location>
</feature>
<dbReference type="InterPro" id="IPR013525">
    <property type="entry name" value="ABC2_TM"/>
</dbReference>
<dbReference type="PANTHER" id="PTHR43077">
    <property type="entry name" value="TRANSPORT PERMEASE YVFS-RELATED"/>
    <property type="match status" value="1"/>
</dbReference>
<dbReference type="Pfam" id="PF01061">
    <property type="entry name" value="ABC2_membrane"/>
    <property type="match status" value="1"/>
</dbReference>
<evidence type="ECO:0000256" key="3">
    <source>
        <dbReference type="ARBA" id="ARBA00022989"/>
    </source>
</evidence>